<dbReference type="OrthoDB" id="10516269at2759"/>
<dbReference type="Proteomes" id="UP000740883">
    <property type="component" value="Unassembled WGS sequence"/>
</dbReference>
<sequence length="184" mass="21962">MNTIDLETKKINNVIETLNKHGFRIPLLVPWIEFVKNKYPQFQNNRPYRIQKMIGKEAINQLKTEYIYLINDHVRNILNNIDVEKAKNIIIKEQAKEYSFVDIFINNGFIMYVKRRVFEIDMSKPIEVLMYKLIFEWYDLSEEKRDIYRSLANMCYERTDKNCGGSSMPKINLECPDFDNGSDD</sequence>
<evidence type="ECO:0000313" key="1">
    <source>
        <dbReference type="EMBL" id="KAF9765010.1"/>
    </source>
</evidence>
<comment type="caution">
    <text evidence="1">The sequence shown here is derived from an EMBL/GenBank/DDBJ whole genome shotgun (WGS) entry which is preliminary data.</text>
</comment>
<accession>A0A9P6L0P1</accession>
<evidence type="ECO:0000313" key="2">
    <source>
        <dbReference type="Proteomes" id="UP000740883"/>
    </source>
</evidence>
<dbReference type="AlphaFoldDB" id="A0A9P6L0P1"/>
<dbReference type="EMBL" id="SBJO01000002">
    <property type="protein sequence ID" value="KAF9765010.1"/>
    <property type="molecule type" value="Genomic_DNA"/>
</dbReference>
<organism evidence="1 2">
    <name type="scientific">Nosema granulosis</name>
    <dbReference type="NCBI Taxonomy" id="83296"/>
    <lineage>
        <taxon>Eukaryota</taxon>
        <taxon>Fungi</taxon>
        <taxon>Fungi incertae sedis</taxon>
        <taxon>Microsporidia</taxon>
        <taxon>Nosematidae</taxon>
        <taxon>Nosema</taxon>
    </lineage>
</organism>
<gene>
    <name evidence="1" type="ORF">NGRA_0064</name>
</gene>
<name>A0A9P6L0P1_9MICR</name>
<proteinExistence type="predicted"/>
<keyword evidence="2" id="KW-1185">Reference proteome</keyword>
<reference evidence="1 2" key="1">
    <citation type="journal article" date="2020" name="Genome Biol. Evol.">
        <title>Comparative genomics of strictly vertically transmitted, feminizing microsporidia endosymbionts of amphipod crustaceans.</title>
        <authorList>
            <person name="Cormier A."/>
            <person name="Chebbi M.A."/>
            <person name="Giraud I."/>
            <person name="Wattier R."/>
            <person name="Teixeira M."/>
            <person name="Gilbert C."/>
            <person name="Rigaud T."/>
            <person name="Cordaux R."/>
        </authorList>
    </citation>
    <scope>NUCLEOTIDE SEQUENCE [LARGE SCALE GENOMIC DNA]</scope>
    <source>
        <strain evidence="1 2">Ou3-Ou53</strain>
    </source>
</reference>
<protein>
    <submittedName>
        <fullName evidence="1">Uncharacterized protein</fullName>
    </submittedName>
</protein>